<evidence type="ECO:0000313" key="2">
    <source>
        <dbReference type="EMBL" id="KYO02457.1"/>
    </source>
</evidence>
<feature type="transmembrane region" description="Helical" evidence="1">
    <location>
        <begin position="355"/>
        <end position="374"/>
    </location>
</feature>
<keyword evidence="1" id="KW-0812">Transmembrane</keyword>
<reference evidence="2 3" key="1">
    <citation type="journal article" date="2016" name="Nat. Commun.">
        <title>Genomes of cryptic chimpanzee Plasmodium species reveal key evolutionary events leading to human malaria.</title>
        <authorList>
            <person name="Sundararaman S.A."/>
            <person name="Plenderleith L.J."/>
            <person name="Liu W."/>
            <person name="Loy D.E."/>
            <person name="Learn G.H."/>
            <person name="Li Y."/>
            <person name="Shaw K.S."/>
            <person name="Ayouba A."/>
            <person name="Peeters M."/>
            <person name="Speede S."/>
            <person name="Shaw G.M."/>
            <person name="Bushman F.D."/>
            <person name="Brisson D."/>
            <person name="Rayner J.C."/>
            <person name="Sharp P.M."/>
            <person name="Hahn B.H."/>
        </authorList>
    </citation>
    <scope>NUCLEOTIDE SEQUENCE [LARGE SCALE GENOMIC DNA]</scope>
    <source>
        <strain evidence="2 3">SY75</strain>
    </source>
</reference>
<feature type="transmembrane region" description="Helical" evidence="1">
    <location>
        <begin position="7"/>
        <end position="25"/>
    </location>
</feature>
<sequence length="412" mass="50256">MKRKKYLCVKYLFVCFFLVFFIIHVKCNNNNINNNINIDYNEKIKYNDNMNECFIYKDEEENNFLSLSNIVVSTSYYSDDKKEEIILLNHNVKENDYDYIIIDEVVSSYEMINIKCSFKIKKNFNKNKLTILLVKEIMNKRNRKRDIKMKKDMINDLDTNIIIKDLKKEETFIFTNIIDDNNNMVYSNLSLMLINLIPYSSYYKMDILIGDESYSMKLCFLKMNFFFHNSLSIIKYPEKKIDNLIIRSIIIKSIDKIRKLNIKYNKYNNICYDNYNNIVNHYVVYNYRDYYSLPLIYEEKNYNIKKNQNNKNKKKFGNTFVIIFIICLLFLLFVMYIYIIFIYLQYNIKNIYTQYIYYLFFISLMSIIFLFILYDLYYNIIQICIIFICTCTFFLFIFYKTLKALREHRKSS</sequence>
<dbReference type="VEuPathDB" id="PlasmoDB:PGSY75_0526100"/>
<dbReference type="Proteomes" id="UP000076004">
    <property type="component" value="Chromosome 5"/>
</dbReference>
<dbReference type="RefSeq" id="XP_018643197.1">
    <property type="nucleotide sequence ID" value="XM_018784542.1"/>
</dbReference>
<name>A0A151LTF5_9APIC</name>
<dbReference type="GeneID" id="29775153"/>
<feature type="transmembrane region" description="Helical" evidence="1">
    <location>
        <begin position="320"/>
        <end position="343"/>
    </location>
</feature>
<gene>
    <name evidence="2" type="ORF">PGSY75_0526100</name>
</gene>
<dbReference type="VEuPathDB" id="PlasmoDB:PGABG01_0525100"/>
<evidence type="ECO:0000313" key="3">
    <source>
        <dbReference type="Proteomes" id="UP000076004"/>
    </source>
</evidence>
<protein>
    <submittedName>
        <fullName evidence="2">Putative membrane protein</fullName>
    </submittedName>
</protein>
<evidence type="ECO:0000256" key="1">
    <source>
        <dbReference type="SAM" id="Phobius"/>
    </source>
</evidence>
<feature type="transmembrane region" description="Helical" evidence="1">
    <location>
        <begin position="380"/>
        <end position="399"/>
    </location>
</feature>
<keyword evidence="1" id="KW-1133">Transmembrane helix</keyword>
<proteinExistence type="predicted"/>
<dbReference type="KEGG" id="pgab:PGSY75_0526100"/>
<comment type="caution">
    <text evidence="2">The sequence shown here is derived from an EMBL/GenBank/DDBJ whole genome shotgun (WGS) entry which is preliminary data.</text>
</comment>
<keyword evidence="1" id="KW-0472">Membrane</keyword>
<dbReference type="AlphaFoldDB" id="A0A151LTF5"/>
<accession>A0A151LTF5</accession>
<organism evidence="2 3">
    <name type="scientific">Plasmodium gaboni</name>
    <dbReference type="NCBI Taxonomy" id="647221"/>
    <lineage>
        <taxon>Eukaryota</taxon>
        <taxon>Sar</taxon>
        <taxon>Alveolata</taxon>
        <taxon>Apicomplexa</taxon>
        <taxon>Aconoidasida</taxon>
        <taxon>Haemosporida</taxon>
        <taxon>Plasmodiidae</taxon>
        <taxon>Plasmodium</taxon>
        <taxon>Plasmodium (Laverania)</taxon>
    </lineage>
</organism>
<dbReference type="EMBL" id="LVLB01000006">
    <property type="protein sequence ID" value="KYO02457.1"/>
    <property type="molecule type" value="Genomic_DNA"/>
</dbReference>